<gene>
    <name evidence="2" type="ORF">ENS64_08370</name>
</gene>
<dbReference type="GO" id="GO:0016616">
    <property type="term" value="F:oxidoreductase activity, acting on the CH-OH group of donors, NAD or NADP as acceptor"/>
    <property type="evidence" value="ECO:0007669"/>
    <property type="project" value="TreeGrafter"/>
</dbReference>
<proteinExistence type="inferred from homology"/>
<dbReference type="InterPro" id="IPR036291">
    <property type="entry name" value="NAD(P)-bd_dom_sf"/>
</dbReference>
<evidence type="ECO:0000256" key="1">
    <source>
        <dbReference type="ARBA" id="ARBA00006484"/>
    </source>
</evidence>
<dbReference type="SUPFAM" id="SSF51735">
    <property type="entry name" value="NAD(P)-binding Rossmann-fold domains"/>
    <property type="match status" value="1"/>
</dbReference>
<dbReference type="InterPro" id="IPR020904">
    <property type="entry name" value="Sc_DH/Rdtase_CS"/>
</dbReference>
<reference evidence="2" key="1">
    <citation type="journal article" date="2020" name="mSystems">
        <title>Genome- and Community-Level Interaction Insights into Carbon Utilization and Element Cycling Functions of Hydrothermarchaeota in Hydrothermal Sediment.</title>
        <authorList>
            <person name="Zhou Z."/>
            <person name="Liu Y."/>
            <person name="Xu W."/>
            <person name="Pan J."/>
            <person name="Luo Z.H."/>
            <person name="Li M."/>
        </authorList>
    </citation>
    <scope>NUCLEOTIDE SEQUENCE [LARGE SCALE GENOMIC DNA]</scope>
    <source>
        <strain evidence="2">SpSt-508</strain>
    </source>
</reference>
<accession>A0A7C4QHW7</accession>
<evidence type="ECO:0000313" key="2">
    <source>
        <dbReference type="EMBL" id="HGT39261.1"/>
    </source>
</evidence>
<dbReference type="Pfam" id="PF13561">
    <property type="entry name" value="adh_short_C2"/>
    <property type="match status" value="1"/>
</dbReference>
<dbReference type="CDD" id="cd05233">
    <property type="entry name" value="SDR_c"/>
    <property type="match status" value="1"/>
</dbReference>
<dbReference type="PANTHER" id="PTHR42760">
    <property type="entry name" value="SHORT-CHAIN DEHYDROGENASES/REDUCTASES FAMILY MEMBER"/>
    <property type="match status" value="1"/>
</dbReference>
<protein>
    <submittedName>
        <fullName evidence="2">SDR family oxidoreductase</fullName>
    </submittedName>
</protein>
<organism evidence="2">
    <name type="scientific">Schlesneria paludicola</name>
    <dbReference type="NCBI Taxonomy" id="360056"/>
    <lineage>
        <taxon>Bacteria</taxon>
        <taxon>Pseudomonadati</taxon>
        <taxon>Planctomycetota</taxon>
        <taxon>Planctomycetia</taxon>
        <taxon>Planctomycetales</taxon>
        <taxon>Planctomycetaceae</taxon>
        <taxon>Schlesneria</taxon>
    </lineage>
</organism>
<comment type="similarity">
    <text evidence="1">Belongs to the short-chain dehydrogenases/reductases (SDR) family.</text>
</comment>
<name>A0A7C4QHW7_9PLAN</name>
<comment type="caution">
    <text evidence="2">The sequence shown here is derived from an EMBL/GenBank/DDBJ whole genome shotgun (WGS) entry which is preliminary data.</text>
</comment>
<sequence length="268" mass="28041">MHADSACSWPLLAGRTAVVTGGESGIGRATARRLSRCGARVWVGDLALRAENDVEFSQLGIERQACDVRVETDVSRLIAAAAASGRLDILVNNAGVGLVKPIIAVTEEEWDRCLDTNLKGAFFGCKHAIAVMQQQRGGAIVNVASNAGLLPRAHDPVYSISKMALVGLTRSLALCHSVDRIRINAVCPGPVSETGMINADLEAAADPEAARQRLIAASPLARAWQRMITPEEVAEAVAYLVSDAAAMVTGTCLAIDGGKSLGVPPVVP</sequence>
<dbReference type="PROSITE" id="PS00061">
    <property type="entry name" value="ADH_SHORT"/>
    <property type="match status" value="1"/>
</dbReference>
<dbReference type="PRINTS" id="PR00081">
    <property type="entry name" value="GDHRDH"/>
</dbReference>
<dbReference type="EMBL" id="DSVQ01000012">
    <property type="protein sequence ID" value="HGT39261.1"/>
    <property type="molecule type" value="Genomic_DNA"/>
</dbReference>
<dbReference type="Gene3D" id="3.40.50.720">
    <property type="entry name" value="NAD(P)-binding Rossmann-like Domain"/>
    <property type="match status" value="1"/>
</dbReference>
<dbReference type="AlphaFoldDB" id="A0A7C4QHW7"/>
<dbReference type="InterPro" id="IPR002347">
    <property type="entry name" value="SDR_fam"/>
</dbReference>
<dbReference type="PRINTS" id="PR00080">
    <property type="entry name" value="SDRFAMILY"/>
</dbReference>
<dbReference type="FunFam" id="3.40.50.720:FF:000084">
    <property type="entry name" value="Short-chain dehydrogenase reductase"/>
    <property type="match status" value="1"/>
</dbReference>
<dbReference type="PANTHER" id="PTHR42760:SF124">
    <property type="entry name" value="SHORT-CHAIN DEHYDROGENASE_REDUCTASE"/>
    <property type="match status" value="1"/>
</dbReference>